<feature type="compositionally biased region" description="Basic and acidic residues" evidence="1">
    <location>
        <begin position="13"/>
        <end position="22"/>
    </location>
</feature>
<feature type="region of interest" description="Disordered" evidence="1">
    <location>
        <begin position="1"/>
        <end position="39"/>
    </location>
</feature>
<sequence length="746" mass="84646">MSIGSAPTLLKVDTGENAEHSARNKAPATATSASGSRDAVKDGYSTQLVGANGIFDAFAGLKSENDEWMDLLFDRPWRFITRRDALRRNRRGISREQVSRDTAVQGQRALRHKLPPRENRKVLRRAFWMRKVAPEERVVLYKRLRKMLEAVERRGEARDWKTVNPASKRESQRREILVPDETVAILAGISKEFMAAGNIWYVLLHHGCKVHVLPAAESVGQYRKVILSGSDWVTKLIESRIKQTQELQERGDALIDIRKPPVPVFPSLQALERKGSSPPLVRGVWHLRADSRPPVLLNLVVSNSKSLSTVRDFVEHVEQLTNSLPGSNTNGPPHPKRVALALWALFTNEEKRHLISTTALNIAVSFLVKHGLRSYAQGLFVRGEHVLTIDTFNILLNSAASRQHLPFFSRVLRIMARLRIRPNASTWLAYLDCLVSPTARTNLVRQMEQKGYLQDPTVMRQVLLHMIQDLFAQHLKDGRSVDEFVRKAVKTVGRAWFPASLTTQMFRVTAQLRDVSAMRRLLEVCKENGLPVTSATICQVIRFFPNDTFSALDCALQCLENANWKLSKEAYEQLFLNAFRNRHYNICRVLWRYACMDGAVTYGMRSEVSFFLTQNVGKKGVPEQENIWRTSAGKVIVGVDLHLPKYPLQKSLLKNIPTEFHGNPVSSLMGNSMLQGVERTKQRRAATAIIKHDIEIGSWYTPKYPLANMLEAAAQLDKEWSDVPRPRNWLMQNAIHVPVELVGHNL</sequence>
<evidence type="ECO:0000256" key="1">
    <source>
        <dbReference type="SAM" id="MobiDB-lite"/>
    </source>
</evidence>
<dbReference type="Gene3D" id="1.25.40.10">
    <property type="entry name" value="Tetratricopeptide repeat domain"/>
    <property type="match status" value="1"/>
</dbReference>
<reference evidence="2 3" key="1">
    <citation type="submission" date="2024-07" db="EMBL/GenBank/DDBJ databases">
        <title>Section-level genome sequencing and comparative genomics of Aspergillus sections Usti and Cavernicolus.</title>
        <authorList>
            <consortium name="Lawrence Berkeley National Laboratory"/>
            <person name="Nybo J.L."/>
            <person name="Vesth T.C."/>
            <person name="Theobald S."/>
            <person name="Frisvad J.C."/>
            <person name="Larsen T.O."/>
            <person name="Kjaerboelling I."/>
            <person name="Rothschild-Mancinelli K."/>
            <person name="Lyhne E.K."/>
            <person name="Kogle M.E."/>
            <person name="Barry K."/>
            <person name="Clum A."/>
            <person name="Na H."/>
            <person name="Ledsgaard L."/>
            <person name="Lin J."/>
            <person name="Lipzen A."/>
            <person name="Kuo A."/>
            <person name="Riley R."/>
            <person name="Mondo S."/>
            <person name="Labutti K."/>
            <person name="Haridas S."/>
            <person name="Pangalinan J."/>
            <person name="Salamov A.A."/>
            <person name="Simmons B.A."/>
            <person name="Magnuson J.K."/>
            <person name="Chen J."/>
            <person name="Drula E."/>
            <person name="Henrissat B."/>
            <person name="Wiebenga A."/>
            <person name="Lubbers R.J."/>
            <person name="Gomes A.C."/>
            <person name="Macurrencykelacurrency M.R."/>
            <person name="Stajich J."/>
            <person name="Grigoriev I.V."/>
            <person name="Mortensen U.H."/>
            <person name="De Vries R.P."/>
            <person name="Baker S.E."/>
            <person name="Andersen M.R."/>
        </authorList>
    </citation>
    <scope>NUCLEOTIDE SEQUENCE [LARGE SCALE GENOMIC DNA]</scope>
    <source>
        <strain evidence="2 3">CBS 449.75</strain>
    </source>
</reference>
<dbReference type="GeneID" id="98147804"/>
<comment type="caution">
    <text evidence="2">The sequence shown here is derived from an EMBL/GenBank/DDBJ whole genome shotgun (WGS) entry which is preliminary data.</text>
</comment>
<dbReference type="EMBL" id="JBFXLQ010000014">
    <property type="protein sequence ID" value="KAL2868347.1"/>
    <property type="molecule type" value="Genomic_DNA"/>
</dbReference>
<accession>A0ABR4LYC9</accession>
<proteinExistence type="predicted"/>
<organism evidence="2 3">
    <name type="scientific">Aspergillus lucknowensis</name>
    <dbReference type="NCBI Taxonomy" id="176173"/>
    <lineage>
        <taxon>Eukaryota</taxon>
        <taxon>Fungi</taxon>
        <taxon>Dikarya</taxon>
        <taxon>Ascomycota</taxon>
        <taxon>Pezizomycotina</taxon>
        <taxon>Eurotiomycetes</taxon>
        <taxon>Eurotiomycetidae</taxon>
        <taxon>Eurotiales</taxon>
        <taxon>Aspergillaceae</taxon>
        <taxon>Aspergillus</taxon>
        <taxon>Aspergillus subgen. Nidulantes</taxon>
    </lineage>
</organism>
<evidence type="ECO:0000313" key="3">
    <source>
        <dbReference type="Proteomes" id="UP001610432"/>
    </source>
</evidence>
<evidence type="ECO:0008006" key="4">
    <source>
        <dbReference type="Google" id="ProtNLM"/>
    </source>
</evidence>
<name>A0ABR4LYC9_9EURO</name>
<gene>
    <name evidence="2" type="ORF">BJX67DRAFT_380152</name>
</gene>
<evidence type="ECO:0000313" key="2">
    <source>
        <dbReference type="EMBL" id="KAL2868347.1"/>
    </source>
</evidence>
<dbReference type="InterPro" id="IPR011990">
    <property type="entry name" value="TPR-like_helical_dom_sf"/>
</dbReference>
<dbReference type="Proteomes" id="UP001610432">
    <property type="component" value="Unassembled WGS sequence"/>
</dbReference>
<keyword evidence="3" id="KW-1185">Reference proteome</keyword>
<dbReference type="RefSeq" id="XP_070887326.1">
    <property type="nucleotide sequence ID" value="XM_071032732.1"/>
</dbReference>
<protein>
    <recommendedName>
        <fullName evidence="4">Pentatricopeptide repeat domain-containing protein</fullName>
    </recommendedName>
</protein>